<dbReference type="CDD" id="cd06594">
    <property type="entry name" value="GH31_glucosidase_YihQ"/>
    <property type="match status" value="1"/>
</dbReference>
<evidence type="ECO:0000259" key="12">
    <source>
        <dbReference type="Pfam" id="PF01055"/>
    </source>
</evidence>
<feature type="region of interest" description="Disordered" evidence="11">
    <location>
        <begin position="1812"/>
        <end position="1851"/>
    </location>
</feature>
<evidence type="ECO:0000313" key="14">
    <source>
        <dbReference type="EMBL" id="TKA33155.1"/>
    </source>
</evidence>
<comment type="subcellular location">
    <subcellularLocation>
        <location evidence="1">Endoplasmic reticulum membrane</location>
        <topology evidence="1">Peripheral membrane protein</topology>
    </subcellularLocation>
    <subcellularLocation>
        <location evidence="2">Preautophagosomal structure membrane</location>
        <topology evidence="2">Peripheral membrane protein</topology>
    </subcellularLocation>
</comment>
<dbReference type="InterPro" id="IPR052990">
    <property type="entry name" value="Sulfoquinovosidase_GH31"/>
</dbReference>
<evidence type="ECO:0000256" key="3">
    <source>
        <dbReference type="ARBA" id="ARBA00007806"/>
    </source>
</evidence>
<feature type="region of interest" description="Disordered" evidence="11">
    <location>
        <begin position="1494"/>
        <end position="1527"/>
    </location>
</feature>
<comment type="catalytic activity">
    <reaction evidence="9">
        <text>a 1,2-diacyl-sn-glycero-3-phospho-L-serine(in) = a 1,2-diacyl-sn-glycero-3-phospho-L-serine(out)</text>
        <dbReference type="Rhea" id="RHEA:38663"/>
        <dbReference type="ChEBI" id="CHEBI:57262"/>
    </reaction>
</comment>
<gene>
    <name evidence="14" type="ORF">B0A50_00708</name>
</gene>
<dbReference type="OrthoDB" id="18982at2759"/>
<dbReference type="InterPro" id="IPR017853">
    <property type="entry name" value="GH"/>
</dbReference>
<dbReference type="Gene3D" id="3.20.20.80">
    <property type="entry name" value="Glycosidases"/>
    <property type="match status" value="1"/>
</dbReference>
<dbReference type="Pfam" id="PF01055">
    <property type="entry name" value="Glyco_hydro_31_2nd"/>
    <property type="match status" value="1"/>
</dbReference>
<feature type="compositionally biased region" description="Basic residues" evidence="11">
    <location>
        <begin position="123"/>
        <end position="132"/>
    </location>
</feature>
<keyword evidence="15" id="KW-1185">Reference proteome</keyword>
<evidence type="ECO:0000256" key="4">
    <source>
        <dbReference type="ARBA" id="ARBA00009714"/>
    </source>
</evidence>
<dbReference type="Pfam" id="PF21365">
    <property type="entry name" value="Glyco_hydro_31_3rd"/>
    <property type="match status" value="1"/>
</dbReference>
<feature type="compositionally biased region" description="Low complexity" evidence="11">
    <location>
        <begin position="1814"/>
        <end position="1824"/>
    </location>
</feature>
<sequence length="2689" mass="293351">MAWWQKKLLHYALSRTGLLDDKAIDPENLDITLGRTNVVELKDVGLNIERISKLAQLPPSLRVETAKVLSLRLTVPANIYQSSIVAEVDGVDLSIRTVGSKDDGPAPKTKYKSSSPPHVSSPQHRKVHRRIHSPPPYDPGGLSRSDDDLHVPTPAEVARSFLQDEPLHERRELEATVALDKSMEESAFSESSASDDVGTGAGVGLPGFLAGFLQGIVDRLKLHLKDVQIRLVSEVTGDGQDAVPITLKLRVGTAELEQLEGNEQSERAGRRHPELVNRLQNASQDRVNDSEVVCSPPESMTSDQDIQPGDDNISWTSRRSKSGSSGPTEDLWNSMASEDDLPDSMLLERAATPRPLLSRDSSPITARTRRAVSPYDRAVQSPGSWPKLQDNLDRRRASASPAAMPETFHSRRSMFQPLTPGPASEQKEDPMENNMDNKRAALEAYRNAYQTYPSDAVDYDDLETPPEPEGDALEAMAQSRFYSHEDAHSLYESALAHSTKMHVPGGWGNESTLSEPAQEQNRFDLDGGVIGTEALAEGPGYRSGNATPRAQSPELERKDDRADDMTAKRLIAVDEISDLSLTLLEELPLVGVEAKDVSLLALISKDLQLKAGSGEVDLRVGRLKALLSGSELLNFDRTAKMSSSVVLTESTPDVTVLINNNRTTAAGRPVSDYSIETLVARLELDLSAIDDTLSSFGGLSGVLELSGSLLSEPGSATSPNAASKSAKGVRFQGDPIDTPVTKPEYKLNARIGGSDLTLRGDACALNLRTTTIKAVYREQGTIATIEHVILAGPYSTQSTSPPVTVDLSALRLEFLVSPGDRDLERLLSLLTPSGDKYDTDDDILLDTLIRQRRKGSLGRVAIGNVKVNLVDLDFQPALAALGSELHKLSAVVKYLPEDDRPGLLTLVRAKEFEAQLPVNDRFGKLQVLSHDFHLAYVGLPALLAFSIGTFNANRMGDAELVHPMIPPSATDNLPMLMARMLGDEAEPTTKIKLFNVCFEYSVPTILALTGLDVNAEPADVVADMAKSIADIAMIRGKISTEKPTTKPNGSHSTKRTNVALLVHDSAIGLKPEGSSAKGLLVLTDAKFSTQVPLEASVTASLELAKAAMFVIDDVESGGTEGTVFRRGLSGNTTTSTRLTSALSEQGYISVASIMAAKIDAKVEDVAGRDSKSVSVDVQSQLLLVETCADSTQTLFAILGGLAPPTPPSKQLKYLTEPMTMEDMMASFTGEPEAEPDQRPETLFDVEERPGEEQEVMLDASTLGGHADDTLMASEMTESLYGPVSGFFDEADEAPEEDETGARDYGETVESLLDEDPFEMTASLVDGGMSDAALMRDLQKQCKVAANEAPIDLGLYEVEDLGFDALGAGQAPLGSRNRFNTPASRGLTIGNSKKTQQRLPFQLRLRDTHVIWNLHDGYDWQRTRDGITYAVEQVEARAEERKARRRQSLQEHDDDDQSIIGDVLFNSIYIGVPANHDVQELRRHINRGIDDLASETESVPVSGMSRPTTQSAPGRHARQKQRKRLKLERSRTHKVAFELKGVSADILVFPPDTEDVVSSVDLRVMELEIFDNVPSSTWRKFLTRLHTDVATREMSRPMVNLEILNVRTLENYAASEMVIHAALVPLRLHVDQDALDFIVRFFNFKDDNTPEPASDAEQPFIQRLEVDTVDLKLDYKPKRIDYGVLRAGNTSELMNIISLDATDIKLKHTIVYGLRGFAPLHKTLNDIWMPDVTRNQLPTVLSGLAPVRSLANIGAGMRDVVAIPVREYRKDGRLVRSIQKGALHFGKTTTSELARLGAKLAMGTQTLLSGAEGFLSAPSASPSGRPGLGRGVSPDHDWQDMTSGESDDRDQRPAISAYANQPLGVFSGLRSARRYLEHDLLTARDAFIAVQGEVLESSSPGAVAAAVARGAPTVILRPVIGASRAVGTALLGVGNQIDRGNVRKAEDNILCEDALCLGHGFSVARSDSILEITQGNLSIWSTVPNEPFISASSGNDIVNGSNGAFNITNVDHNICQGQSIDSVQQVLWNTSASGQAVAISGSLLGCGNLTAPYTLSLWVPHDLTDRVAFFIDVKQTSNTSQPLKKVYFNYASQASEDIYGLGAQASFASLKNQSIPIFSREQGVGRGDQPITAIENVNGSFAGGNKVTTYTAIPSYITTAGRVFYLSEKSTGYSYFDFTAPDKISVRYDSLSVDGAIARGKDMFEAVEKLTAATGRMPALPSWVDNGAILGIQGGQKKVNSIVQEGLNLSCPIAAVWLQDWEGTHSQVGPYLNISRLWWNWESDSSLYPDWNEFVQNLRSEYGVRTLSYVNVFLTNVSTKEDGFRRNLYNEATKLGYFVQNTTTNSTAVISSGPGLEAGIIDLTNPHLREWFLDVLRTQVWNANISGYMSDFGEYTPVTADTSLAHTVSDAFFAHNQYPLLWAAFQRRVITDLHLENEALIFHRSAATGANKHMNLFWVGDQNVAWGPNDGIKSVVTIMAHMGLSGYAHSHSDIGGYTDTLTYQNYNLTRSTELLGRWGELAAVSSPVFRSHEGNIPEVNAQFYSNASTYEYYAYNARMFVALAPYRRKVLREECAMKGWPLLRAPVMYHPADLRAREISYQSFYLGPSLYVAPVLDPGVLEVLVYLPGEDTTAFTHVWSGRRYSGGQEVSVAAPYGQPAVFVVGGAEGLEELRGLWEFVQSEKGARLVV</sequence>
<dbReference type="GO" id="GO:0006869">
    <property type="term" value="P:lipid transport"/>
    <property type="evidence" value="ECO:0007669"/>
    <property type="project" value="UniProtKB-KW"/>
</dbReference>
<dbReference type="PANTHER" id="PTHR46959:SF2">
    <property type="entry name" value="SULFOQUINOVOSIDASE"/>
    <property type="match status" value="1"/>
</dbReference>
<keyword evidence="6" id="KW-0256">Endoplasmic reticulum</keyword>
<feature type="compositionally biased region" description="Low complexity" evidence="11">
    <location>
        <begin position="113"/>
        <end position="122"/>
    </location>
</feature>
<evidence type="ECO:0000256" key="1">
    <source>
        <dbReference type="ARBA" id="ARBA00004406"/>
    </source>
</evidence>
<dbReference type="InterPro" id="IPR044112">
    <property type="entry name" value="YihQ_TIM-like"/>
</dbReference>
<dbReference type="InterPro" id="IPR013780">
    <property type="entry name" value="Glyco_hydro_b"/>
</dbReference>
<keyword evidence="8" id="KW-0472">Membrane</keyword>
<dbReference type="PANTHER" id="PTHR46959">
    <property type="entry name" value="SULFOQUINOVOSIDASE"/>
    <property type="match status" value="1"/>
</dbReference>
<dbReference type="GO" id="GO:0034045">
    <property type="term" value="C:phagophore assembly site membrane"/>
    <property type="evidence" value="ECO:0007669"/>
    <property type="project" value="UniProtKB-SubCell"/>
</dbReference>
<comment type="similarity">
    <text evidence="3">Belongs to the glycosyl hydrolase 31 family.</text>
</comment>
<dbReference type="SUPFAM" id="SSF51445">
    <property type="entry name" value="(Trans)glycosidases"/>
    <property type="match status" value="1"/>
</dbReference>
<dbReference type="GO" id="GO:0005789">
    <property type="term" value="C:endoplasmic reticulum membrane"/>
    <property type="evidence" value="ECO:0007669"/>
    <property type="project" value="UniProtKB-SubCell"/>
</dbReference>
<feature type="domain" description="Glycoside hydrolase family 31 TIM barrel" evidence="12">
    <location>
        <begin position="2234"/>
        <end position="2563"/>
    </location>
</feature>
<keyword evidence="7" id="KW-0445">Lipid transport</keyword>
<accession>A0A4U0UFE7</accession>
<feature type="compositionally biased region" description="Polar residues" evidence="11">
    <location>
        <begin position="1494"/>
        <end position="1511"/>
    </location>
</feature>
<dbReference type="InterPro" id="IPR000322">
    <property type="entry name" value="Glyco_hydro_31_TIM"/>
</dbReference>
<protein>
    <submittedName>
        <fullName evidence="14">Uncharacterized protein</fullName>
    </submittedName>
</protein>
<keyword evidence="5" id="KW-0813">Transport</keyword>
<comment type="catalytic activity">
    <reaction evidence="10">
        <text>a 1,2-diacyl-sn-glycero-3-phosphoethanolamine(in) = a 1,2-diacyl-sn-glycero-3-phosphoethanolamine(out)</text>
        <dbReference type="Rhea" id="RHEA:38895"/>
        <dbReference type="ChEBI" id="CHEBI:64612"/>
    </reaction>
</comment>
<dbReference type="InterPro" id="IPR026849">
    <property type="entry name" value="ATG2"/>
</dbReference>
<evidence type="ECO:0000256" key="11">
    <source>
        <dbReference type="SAM" id="MobiDB-lite"/>
    </source>
</evidence>
<dbReference type="EMBL" id="NAJL01000003">
    <property type="protein sequence ID" value="TKA33155.1"/>
    <property type="molecule type" value="Genomic_DNA"/>
</dbReference>
<dbReference type="GO" id="GO:0005975">
    <property type="term" value="P:carbohydrate metabolic process"/>
    <property type="evidence" value="ECO:0007669"/>
    <property type="project" value="InterPro"/>
</dbReference>
<feature type="region of interest" description="Disordered" evidence="11">
    <location>
        <begin position="279"/>
        <end position="406"/>
    </location>
</feature>
<evidence type="ECO:0000256" key="5">
    <source>
        <dbReference type="ARBA" id="ARBA00022448"/>
    </source>
</evidence>
<comment type="caution">
    <text evidence="14">The sequence shown here is derived from an EMBL/GenBank/DDBJ whole genome shotgun (WGS) entry which is preliminary data.</text>
</comment>
<organism evidence="14 15">
    <name type="scientific">Salinomyces thailandicus</name>
    <dbReference type="NCBI Taxonomy" id="706561"/>
    <lineage>
        <taxon>Eukaryota</taxon>
        <taxon>Fungi</taxon>
        <taxon>Dikarya</taxon>
        <taxon>Ascomycota</taxon>
        <taxon>Pezizomycotina</taxon>
        <taxon>Dothideomycetes</taxon>
        <taxon>Dothideomycetidae</taxon>
        <taxon>Mycosphaerellales</taxon>
        <taxon>Teratosphaeriaceae</taxon>
        <taxon>Salinomyces</taxon>
    </lineage>
</organism>
<evidence type="ECO:0000313" key="15">
    <source>
        <dbReference type="Proteomes" id="UP000308549"/>
    </source>
</evidence>
<dbReference type="Gene3D" id="2.60.40.1180">
    <property type="entry name" value="Golgi alpha-mannosidase II"/>
    <property type="match status" value="1"/>
</dbReference>
<evidence type="ECO:0000256" key="9">
    <source>
        <dbReference type="ARBA" id="ARBA00024479"/>
    </source>
</evidence>
<dbReference type="Proteomes" id="UP000308549">
    <property type="component" value="Unassembled WGS sequence"/>
</dbReference>
<comment type="similarity">
    <text evidence="4">Belongs to the ATG2 family.</text>
</comment>
<proteinExistence type="inferred from homology"/>
<evidence type="ECO:0000256" key="6">
    <source>
        <dbReference type="ARBA" id="ARBA00022824"/>
    </source>
</evidence>
<dbReference type="GO" id="GO:0006914">
    <property type="term" value="P:autophagy"/>
    <property type="evidence" value="ECO:0007669"/>
    <property type="project" value="InterPro"/>
</dbReference>
<dbReference type="InterPro" id="IPR048395">
    <property type="entry name" value="Glyco_hydro_31_C"/>
</dbReference>
<reference evidence="14 15" key="1">
    <citation type="submission" date="2017-03" db="EMBL/GenBank/DDBJ databases">
        <title>Genomes of endolithic fungi from Antarctica.</title>
        <authorList>
            <person name="Coleine C."/>
            <person name="Masonjones S."/>
            <person name="Stajich J.E."/>
        </authorList>
    </citation>
    <scope>NUCLEOTIDE SEQUENCE [LARGE SCALE GENOMIC DNA]</scope>
    <source>
        <strain evidence="14 15">CCFEE 6315</strain>
    </source>
</reference>
<evidence type="ECO:0000256" key="10">
    <source>
        <dbReference type="ARBA" id="ARBA00024615"/>
    </source>
</evidence>
<feature type="region of interest" description="Disordered" evidence="11">
    <location>
        <begin position="713"/>
        <end position="735"/>
    </location>
</feature>
<evidence type="ECO:0000256" key="2">
    <source>
        <dbReference type="ARBA" id="ARBA00004623"/>
    </source>
</evidence>
<dbReference type="SUPFAM" id="SSF51011">
    <property type="entry name" value="Glycosyl hydrolase domain"/>
    <property type="match status" value="1"/>
</dbReference>
<dbReference type="Gene3D" id="2.60.40.1760">
    <property type="entry name" value="glycosyl hydrolase (family 31)"/>
    <property type="match status" value="1"/>
</dbReference>
<evidence type="ECO:0000256" key="8">
    <source>
        <dbReference type="ARBA" id="ARBA00023136"/>
    </source>
</evidence>
<dbReference type="Pfam" id="PF13329">
    <property type="entry name" value="ATG2_CAD"/>
    <property type="match status" value="1"/>
</dbReference>
<feature type="domain" description="Glycosyl hydrolase family 31 C-terminal" evidence="13">
    <location>
        <begin position="2578"/>
        <end position="2666"/>
    </location>
</feature>
<evidence type="ECO:0000259" key="13">
    <source>
        <dbReference type="Pfam" id="PF21365"/>
    </source>
</evidence>
<feature type="region of interest" description="Disordered" evidence="11">
    <location>
        <begin position="97"/>
        <end position="150"/>
    </location>
</feature>
<feature type="region of interest" description="Disordered" evidence="11">
    <location>
        <begin position="534"/>
        <end position="562"/>
    </location>
</feature>
<evidence type="ECO:0000256" key="7">
    <source>
        <dbReference type="ARBA" id="ARBA00023055"/>
    </source>
</evidence>
<name>A0A4U0UFE7_9PEZI</name>
<feature type="compositionally biased region" description="Basic residues" evidence="11">
    <location>
        <begin position="1514"/>
        <end position="1527"/>
    </location>
</feature>
<dbReference type="GO" id="GO:0004553">
    <property type="term" value="F:hydrolase activity, hydrolyzing O-glycosyl compounds"/>
    <property type="evidence" value="ECO:0007669"/>
    <property type="project" value="InterPro"/>
</dbReference>
<feature type="region of interest" description="Disordered" evidence="11">
    <location>
        <begin position="413"/>
        <end position="432"/>
    </location>
</feature>